<gene>
    <name evidence="1" type="primary">Cnig_chr_IV.g15689</name>
    <name evidence="1" type="ORF">B9Z55_015689</name>
</gene>
<keyword evidence="2" id="KW-1185">Reference proteome</keyword>
<sequence>MRPSTKMISWYQSMTMDRCAWSTEKAPCRSNAWSPIGNLATSSTSNMDHFFMEVASADKLVVEKTCCVGIKVEGYGLYHLDYLRCLYTAFTTFPFNLSSFLQCDK</sequence>
<dbReference type="AlphaFoldDB" id="A0A2G5UBY4"/>
<evidence type="ECO:0000313" key="1">
    <source>
        <dbReference type="EMBL" id="PIC36841.1"/>
    </source>
</evidence>
<evidence type="ECO:0000313" key="2">
    <source>
        <dbReference type="Proteomes" id="UP000230233"/>
    </source>
</evidence>
<reference evidence="2" key="1">
    <citation type="submission" date="2017-10" db="EMBL/GenBank/DDBJ databases">
        <title>Rapid genome shrinkage in a self-fertile nematode reveals novel sperm competition proteins.</title>
        <authorList>
            <person name="Yin D."/>
            <person name="Schwarz E.M."/>
            <person name="Thomas C.G."/>
            <person name="Felde R.L."/>
            <person name="Korf I.F."/>
            <person name="Cutter A.D."/>
            <person name="Schartner C.M."/>
            <person name="Ralston E.J."/>
            <person name="Meyer B.J."/>
            <person name="Haag E.S."/>
        </authorList>
    </citation>
    <scope>NUCLEOTIDE SEQUENCE [LARGE SCALE GENOMIC DNA]</scope>
    <source>
        <strain evidence="2">JU1422</strain>
    </source>
</reference>
<dbReference type="EMBL" id="PDUG01000004">
    <property type="protein sequence ID" value="PIC36841.1"/>
    <property type="molecule type" value="Genomic_DNA"/>
</dbReference>
<dbReference type="Proteomes" id="UP000230233">
    <property type="component" value="Chromosome IV"/>
</dbReference>
<organism evidence="1 2">
    <name type="scientific">Caenorhabditis nigoni</name>
    <dbReference type="NCBI Taxonomy" id="1611254"/>
    <lineage>
        <taxon>Eukaryota</taxon>
        <taxon>Metazoa</taxon>
        <taxon>Ecdysozoa</taxon>
        <taxon>Nematoda</taxon>
        <taxon>Chromadorea</taxon>
        <taxon>Rhabditida</taxon>
        <taxon>Rhabditina</taxon>
        <taxon>Rhabditomorpha</taxon>
        <taxon>Rhabditoidea</taxon>
        <taxon>Rhabditidae</taxon>
        <taxon>Peloderinae</taxon>
        <taxon>Caenorhabditis</taxon>
    </lineage>
</organism>
<name>A0A2G5UBY4_9PELO</name>
<accession>A0A2G5UBY4</accession>
<proteinExistence type="predicted"/>
<comment type="caution">
    <text evidence="1">The sequence shown here is derived from an EMBL/GenBank/DDBJ whole genome shotgun (WGS) entry which is preliminary data.</text>
</comment>
<protein>
    <submittedName>
        <fullName evidence="1">Uncharacterized protein</fullName>
    </submittedName>
</protein>